<gene>
    <name evidence="1" type="ORF">NDU88_003618</name>
</gene>
<dbReference type="EMBL" id="JANPWB010000009">
    <property type="protein sequence ID" value="KAJ1150829.1"/>
    <property type="molecule type" value="Genomic_DNA"/>
</dbReference>
<evidence type="ECO:0000313" key="1">
    <source>
        <dbReference type="EMBL" id="KAJ1150829.1"/>
    </source>
</evidence>
<organism evidence="1 2">
    <name type="scientific">Pleurodeles waltl</name>
    <name type="common">Iberian ribbed newt</name>
    <dbReference type="NCBI Taxonomy" id="8319"/>
    <lineage>
        <taxon>Eukaryota</taxon>
        <taxon>Metazoa</taxon>
        <taxon>Chordata</taxon>
        <taxon>Craniata</taxon>
        <taxon>Vertebrata</taxon>
        <taxon>Euteleostomi</taxon>
        <taxon>Amphibia</taxon>
        <taxon>Batrachia</taxon>
        <taxon>Caudata</taxon>
        <taxon>Salamandroidea</taxon>
        <taxon>Salamandridae</taxon>
        <taxon>Pleurodelinae</taxon>
        <taxon>Pleurodeles</taxon>
    </lineage>
</organism>
<proteinExistence type="predicted"/>
<accession>A0AAV7RHY9</accession>
<keyword evidence="2" id="KW-1185">Reference proteome</keyword>
<name>A0AAV7RHY9_PLEWA</name>
<reference evidence="1" key="1">
    <citation type="journal article" date="2022" name="bioRxiv">
        <title>Sequencing and chromosome-scale assembly of the giantPleurodeles waltlgenome.</title>
        <authorList>
            <person name="Brown T."/>
            <person name="Elewa A."/>
            <person name="Iarovenko S."/>
            <person name="Subramanian E."/>
            <person name="Araus A.J."/>
            <person name="Petzold A."/>
            <person name="Susuki M."/>
            <person name="Suzuki K.-i.T."/>
            <person name="Hayashi T."/>
            <person name="Toyoda A."/>
            <person name="Oliveira C."/>
            <person name="Osipova E."/>
            <person name="Leigh N.D."/>
            <person name="Simon A."/>
            <person name="Yun M.H."/>
        </authorList>
    </citation>
    <scope>NUCLEOTIDE SEQUENCE</scope>
    <source>
        <strain evidence="1">20211129_DDA</strain>
        <tissue evidence="1">Liver</tissue>
    </source>
</reference>
<protein>
    <submittedName>
        <fullName evidence="1">Uncharacterized protein</fullName>
    </submittedName>
</protein>
<dbReference type="AlphaFoldDB" id="A0AAV7RHY9"/>
<evidence type="ECO:0000313" key="2">
    <source>
        <dbReference type="Proteomes" id="UP001066276"/>
    </source>
</evidence>
<dbReference type="Proteomes" id="UP001066276">
    <property type="component" value="Chromosome 5"/>
</dbReference>
<comment type="caution">
    <text evidence="1">The sequence shown here is derived from an EMBL/GenBank/DDBJ whole genome shotgun (WGS) entry which is preliminary data.</text>
</comment>
<sequence length="135" mass="15190">MAEITGLTFSAEEVVRIFASVSPFGETPTSKNVGARILAFEQAVLKDISEVNPDTLKVFHNTTGDEKKVLQEIANNNNIVLKPADKGGAIVIQTTENYQKERLRLLGDTRNYEKLKEDPTELLKTRITSIWWSQR</sequence>